<dbReference type="InterPro" id="IPR045093">
    <property type="entry name" value="Cullin"/>
</dbReference>
<dbReference type="SMART" id="SM00884">
    <property type="entry name" value="Cullin_Nedd8"/>
    <property type="match status" value="1"/>
</dbReference>
<evidence type="ECO:0000256" key="1">
    <source>
        <dbReference type="ARBA" id="ARBA00006019"/>
    </source>
</evidence>
<accession>A0A3M7M9K5</accession>
<dbReference type="InterPro" id="IPR016159">
    <property type="entry name" value="Cullin_repeat-like_dom_sf"/>
</dbReference>
<dbReference type="GO" id="GO:0006511">
    <property type="term" value="P:ubiquitin-dependent protein catabolic process"/>
    <property type="evidence" value="ECO:0007669"/>
    <property type="project" value="InterPro"/>
</dbReference>
<evidence type="ECO:0000256" key="2">
    <source>
        <dbReference type="ARBA" id="ARBA00022499"/>
    </source>
</evidence>
<dbReference type="SUPFAM" id="SSF75632">
    <property type="entry name" value="Cullin homology domain"/>
    <property type="match status" value="1"/>
</dbReference>
<dbReference type="PROSITE" id="PS50069">
    <property type="entry name" value="CULLIN_2"/>
    <property type="match status" value="1"/>
</dbReference>
<evidence type="ECO:0000256" key="4">
    <source>
        <dbReference type="PROSITE-ProRule" id="PRU00330"/>
    </source>
</evidence>
<dbReference type="SMART" id="SM00182">
    <property type="entry name" value="CULLIN"/>
    <property type="match status" value="1"/>
</dbReference>
<dbReference type="Proteomes" id="UP000265663">
    <property type="component" value="Unassembled WGS sequence"/>
</dbReference>
<dbReference type="Pfam" id="PF10557">
    <property type="entry name" value="Cullin_Nedd8"/>
    <property type="match status" value="1"/>
</dbReference>
<feature type="domain" description="Cullin family profile" evidence="7">
    <location>
        <begin position="496"/>
        <end position="753"/>
    </location>
</feature>
<proteinExistence type="inferred from homology"/>
<dbReference type="FunFam" id="1.20.1310.10:FF:000035">
    <property type="entry name" value="Ubiquitin ligase subunit CulD, putative"/>
    <property type="match status" value="1"/>
</dbReference>
<dbReference type="Gene3D" id="1.10.10.10">
    <property type="entry name" value="Winged helix-like DNA-binding domain superfamily/Winged helix DNA-binding domain"/>
    <property type="match status" value="1"/>
</dbReference>
<dbReference type="AlphaFoldDB" id="A0A3M7M9K5"/>
<dbReference type="InterPro" id="IPR036390">
    <property type="entry name" value="WH_DNA-bd_sf"/>
</dbReference>
<sequence>MSANPGALKRKHSGKTIKELFTTHSKPNLALAVPLSPTSKRTRRGSSPVVASSDIASSPTPIGNMSAADMYHFPSKRADVTNHGDVVDLTSSPDNSPAKASGQRNTLRKTAPNMNTNSGPKRLVVKNFKPTRKVDPRVFLDQTWQKIEKALDTIFRQGDIDFSLEELYRGVENVCRQNMAKDIKERLVIKCRDYIEGSLKAKVKDSLSRTNVDVLRATLQAWVTWNSQMKYLDWIFCYLDRAYLLPRHESLRDISIGLFRSIVFEHTKLNSRIIDGACDLIAADRENSDLDGDIFSKTINMFHDMQVYTRHFEPRLMELSQEYIVNWAGTASSEKSLPDYVRSARALMDRELQRVEMFSLPNTTKRELFTLLEDHLISKKESRLTNQDDLADLLETNAIEDLELLYTLLQRRKLGSNLRPGFTKWIEDEGTAIVFNEKEQDNMVVQLLSLKRQLDTLWKTSFHRDEELGHGLRESFDKFMNKTKKTTASWGTDNSKTGEMIAKYVDMLLRGGAKAIPAQLSRKAEKPAAVEADDEKEDGIFDEDTEVNSQLDQVLDLFRFLHGKAVFEAFYKKDLARRLLMGRSASADAERSMLSRLKIECGAGFTANLEQMFRDIELSREEMSSYKNISEERNEKLGLDLNVNVLSASAWPTYPTVPVILPPQIQSAISKFEAHYKIKHSGRKLEFKHALAHCQLKARFPKGLKELVVSSFQAIVLLLFNGRQDDEHIEYEYLKQATGIPTAELNRTLQSLACAKVRPLTKHPKGREINETDTFTLNSSFTDPKYRIKVNTVQLKETEAENKETHERVAADRNYETQAAIVRILKARKRISHAELVSETIKATKTRGTLEVSGIKRNIDRLIEKEFLEREDDGLYAYIA</sequence>
<dbReference type="Pfam" id="PF26557">
    <property type="entry name" value="Cullin_AB"/>
    <property type="match status" value="1"/>
</dbReference>
<evidence type="ECO:0000313" key="8">
    <source>
        <dbReference type="EMBL" id="RMZ71191.1"/>
    </source>
</evidence>
<dbReference type="Gene3D" id="1.20.1310.10">
    <property type="entry name" value="Cullin Repeats"/>
    <property type="match status" value="4"/>
</dbReference>
<keyword evidence="9" id="KW-1185">Reference proteome</keyword>
<feature type="region of interest" description="Disordered" evidence="6">
    <location>
        <begin position="84"/>
        <end position="121"/>
    </location>
</feature>
<dbReference type="FunFam" id="1.20.1310.10:FF:000031">
    <property type="entry name" value="Ubiquitin ligase subunit CulD"/>
    <property type="match status" value="1"/>
</dbReference>
<dbReference type="GO" id="GO:0016874">
    <property type="term" value="F:ligase activity"/>
    <property type="evidence" value="ECO:0007669"/>
    <property type="project" value="UniProtKB-KW"/>
</dbReference>
<dbReference type="InterPro" id="IPR019559">
    <property type="entry name" value="Cullin_neddylation_domain"/>
</dbReference>
<name>A0A3M7M9K5_9PLEO</name>
<dbReference type="SUPFAM" id="SSF74788">
    <property type="entry name" value="Cullin repeat-like"/>
    <property type="match status" value="1"/>
</dbReference>
<protein>
    <submittedName>
        <fullName evidence="8">Ubiquitin ligase subunit</fullName>
    </submittedName>
</protein>
<dbReference type="InterPro" id="IPR036317">
    <property type="entry name" value="Cullin_homology_sf"/>
</dbReference>
<keyword evidence="8" id="KW-0436">Ligase</keyword>
<dbReference type="InterPro" id="IPR059120">
    <property type="entry name" value="Cullin-like_AB"/>
</dbReference>
<keyword evidence="3" id="KW-0832">Ubl conjugation</keyword>
<evidence type="ECO:0000256" key="5">
    <source>
        <dbReference type="RuleBase" id="RU003829"/>
    </source>
</evidence>
<dbReference type="OrthoDB" id="27073at2759"/>
<dbReference type="Pfam" id="PF00888">
    <property type="entry name" value="Cullin"/>
    <property type="match status" value="1"/>
</dbReference>
<gene>
    <name evidence="8" type="ORF">GMOD_00005711</name>
</gene>
<dbReference type="Gene3D" id="3.30.230.130">
    <property type="entry name" value="Cullin, Chain C, Domain 2"/>
    <property type="match status" value="1"/>
</dbReference>
<dbReference type="FunFam" id="1.10.10.10:FF:000014">
    <property type="entry name" value="Cullin 1"/>
    <property type="match status" value="1"/>
</dbReference>
<evidence type="ECO:0000256" key="3">
    <source>
        <dbReference type="ARBA" id="ARBA00022843"/>
    </source>
</evidence>
<dbReference type="InterPro" id="IPR001373">
    <property type="entry name" value="Cullin_N"/>
</dbReference>
<feature type="region of interest" description="Disordered" evidence="6">
    <location>
        <begin position="35"/>
        <end position="55"/>
    </location>
</feature>
<dbReference type="SUPFAM" id="SSF46785">
    <property type="entry name" value="Winged helix' DNA-binding domain"/>
    <property type="match status" value="1"/>
</dbReference>
<dbReference type="EMBL" id="KE747826">
    <property type="protein sequence ID" value="RMZ71191.1"/>
    <property type="molecule type" value="Genomic_DNA"/>
</dbReference>
<comment type="similarity">
    <text evidence="1 4 5">Belongs to the cullin family.</text>
</comment>
<evidence type="ECO:0000256" key="6">
    <source>
        <dbReference type="SAM" id="MobiDB-lite"/>
    </source>
</evidence>
<dbReference type="GO" id="GO:0031625">
    <property type="term" value="F:ubiquitin protein ligase binding"/>
    <property type="evidence" value="ECO:0007669"/>
    <property type="project" value="InterPro"/>
</dbReference>
<organism evidence="8 9">
    <name type="scientific">Pyrenophora seminiperda CCB06</name>
    <dbReference type="NCBI Taxonomy" id="1302712"/>
    <lineage>
        <taxon>Eukaryota</taxon>
        <taxon>Fungi</taxon>
        <taxon>Dikarya</taxon>
        <taxon>Ascomycota</taxon>
        <taxon>Pezizomycotina</taxon>
        <taxon>Dothideomycetes</taxon>
        <taxon>Pleosporomycetidae</taxon>
        <taxon>Pleosporales</taxon>
        <taxon>Pleosporineae</taxon>
        <taxon>Pleosporaceae</taxon>
        <taxon>Pyrenophora</taxon>
    </lineage>
</organism>
<dbReference type="InterPro" id="IPR036388">
    <property type="entry name" value="WH-like_DNA-bd_sf"/>
</dbReference>
<evidence type="ECO:0000313" key="9">
    <source>
        <dbReference type="Proteomes" id="UP000265663"/>
    </source>
</evidence>
<dbReference type="InterPro" id="IPR016158">
    <property type="entry name" value="Cullin_homology"/>
</dbReference>
<keyword evidence="2" id="KW-1017">Isopeptide bond</keyword>
<evidence type="ECO:0000259" key="7">
    <source>
        <dbReference type="PROSITE" id="PS50069"/>
    </source>
</evidence>
<dbReference type="PANTHER" id="PTHR11932">
    <property type="entry name" value="CULLIN"/>
    <property type="match status" value="1"/>
</dbReference>
<reference evidence="8 9" key="1">
    <citation type="journal article" date="2014" name="PLoS ONE">
        <title>De novo Genome Assembly of the Fungal Plant Pathogen Pyrenophora semeniperda.</title>
        <authorList>
            <person name="Soliai M.M."/>
            <person name="Meyer S.E."/>
            <person name="Udall J.A."/>
            <person name="Elzinga D.E."/>
            <person name="Hermansen R.A."/>
            <person name="Bodily P.M."/>
            <person name="Hart A.A."/>
            <person name="Coleman C.E."/>
        </authorList>
    </citation>
    <scope>NUCLEOTIDE SEQUENCE [LARGE SCALE GENOMIC DNA]</scope>
    <source>
        <strain evidence="8 9">CCB06</strain>
        <tissue evidence="8">Mycelium</tissue>
    </source>
</reference>